<dbReference type="GO" id="GO:0045892">
    <property type="term" value="P:negative regulation of DNA-templated transcription"/>
    <property type="evidence" value="ECO:0007669"/>
    <property type="project" value="TreeGrafter"/>
</dbReference>
<dbReference type="InterPro" id="IPR036390">
    <property type="entry name" value="WH_DNA-bd_sf"/>
</dbReference>
<organism evidence="2 3">
    <name type="scientific">Marivirga atlantica</name>
    <dbReference type="NCBI Taxonomy" id="1548457"/>
    <lineage>
        <taxon>Bacteria</taxon>
        <taxon>Pseudomonadati</taxon>
        <taxon>Bacteroidota</taxon>
        <taxon>Cytophagia</taxon>
        <taxon>Cytophagales</taxon>
        <taxon>Marivirgaceae</taxon>
        <taxon>Marivirga</taxon>
    </lineage>
</organism>
<dbReference type="InterPro" id="IPR036388">
    <property type="entry name" value="WH-like_DNA-bd_sf"/>
</dbReference>
<comment type="cofactor">
    <cofactor evidence="1">
        <name>Zn(2+)</name>
        <dbReference type="ChEBI" id="CHEBI:29105"/>
    </cofactor>
    <text evidence="1">Binds 1 zinc ion per subunit.</text>
</comment>
<protein>
    <submittedName>
        <fullName evidence="2">Transcriptional repressor</fullName>
    </submittedName>
</protein>
<keyword evidence="3" id="KW-1185">Reference proteome</keyword>
<dbReference type="GO" id="GO:0003700">
    <property type="term" value="F:DNA-binding transcription factor activity"/>
    <property type="evidence" value="ECO:0007669"/>
    <property type="project" value="InterPro"/>
</dbReference>
<dbReference type="Pfam" id="PF01475">
    <property type="entry name" value="FUR"/>
    <property type="match status" value="1"/>
</dbReference>
<dbReference type="InterPro" id="IPR002481">
    <property type="entry name" value="FUR"/>
</dbReference>
<dbReference type="Gene3D" id="1.10.10.10">
    <property type="entry name" value="Winged helix-like DNA-binding domain superfamily/Winged helix DNA-binding domain"/>
    <property type="match status" value="1"/>
</dbReference>
<dbReference type="PANTHER" id="PTHR33202:SF22">
    <property type="entry name" value="HYDROGEN PEROXIDE SENSITIVE REPRESSOR"/>
    <property type="match status" value="1"/>
</dbReference>
<feature type="binding site" evidence="1">
    <location>
        <position position="95"/>
    </location>
    <ligand>
        <name>Zn(2+)</name>
        <dbReference type="ChEBI" id="CHEBI:29105"/>
    </ligand>
</feature>
<feature type="binding site" evidence="1">
    <location>
        <position position="134"/>
    </location>
    <ligand>
        <name>Zn(2+)</name>
        <dbReference type="ChEBI" id="CHEBI:29105"/>
    </ligand>
</feature>
<keyword evidence="1" id="KW-0862">Zinc</keyword>
<dbReference type="GO" id="GO:0008270">
    <property type="term" value="F:zinc ion binding"/>
    <property type="evidence" value="ECO:0007669"/>
    <property type="project" value="TreeGrafter"/>
</dbReference>
<evidence type="ECO:0000313" key="3">
    <source>
        <dbReference type="Proteomes" id="UP000642920"/>
    </source>
</evidence>
<dbReference type="GO" id="GO:1900376">
    <property type="term" value="P:regulation of secondary metabolite biosynthetic process"/>
    <property type="evidence" value="ECO:0007669"/>
    <property type="project" value="TreeGrafter"/>
</dbReference>
<evidence type="ECO:0000313" key="2">
    <source>
        <dbReference type="EMBL" id="MBL0765186.1"/>
    </source>
</evidence>
<dbReference type="RefSeq" id="WP_201919583.1">
    <property type="nucleotide sequence ID" value="NZ_JAERQG010000002.1"/>
</dbReference>
<comment type="caution">
    <text evidence="2">The sequence shown here is derived from an EMBL/GenBank/DDBJ whole genome shotgun (WGS) entry which is preliminary data.</text>
</comment>
<evidence type="ECO:0000256" key="1">
    <source>
        <dbReference type="PIRSR" id="PIRSR602481-1"/>
    </source>
</evidence>
<dbReference type="GO" id="GO:0000976">
    <property type="term" value="F:transcription cis-regulatory region binding"/>
    <property type="evidence" value="ECO:0007669"/>
    <property type="project" value="TreeGrafter"/>
</dbReference>
<sequence length="135" mass="15512">MKAQDILARHKLQPTAMRMLVLSYLQKQEKAISLSGLYDDFENADRTTLYRTLKSFEENGLVHSITDKKGTVQYALCHADCDVHEHNDAHIHFYCTSCENTYCLPKFNIPSLELPKNFQKSEVKLLVEGVCDQCQ</sequence>
<dbReference type="PANTHER" id="PTHR33202">
    <property type="entry name" value="ZINC UPTAKE REGULATION PROTEIN"/>
    <property type="match status" value="1"/>
</dbReference>
<dbReference type="SUPFAM" id="SSF46785">
    <property type="entry name" value="Winged helix' DNA-binding domain"/>
    <property type="match status" value="1"/>
</dbReference>
<dbReference type="Proteomes" id="UP000642920">
    <property type="component" value="Unassembled WGS sequence"/>
</dbReference>
<feature type="binding site" evidence="1">
    <location>
        <position position="98"/>
    </location>
    <ligand>
        <name>Zn(2+)</name>
        <dbReference type="ChEBI" id="CHEBI:29105"/>
    </ligand>
</feature>
<proteinExistence type="predicted"/>
<dbReference type="EMBL" id="JAERQG010000002">
    <property type="protein sequence ID" value="MBL0765186.1"/>
    <property type="molecule type" value="Genomic_DNA"/>
</dbReference>
<accession>A0A937DJG5</accession>
<reference evidence="2" key="1">
    <citation type="submission" date="2021-01" db="EMBL/GenBank/DDBJ databases">
        <title>Marivirga sp. nov., isolated from intertidal surface sediments.</title>
        <authorList>
            <person name="Zhang M."/>
        </authorList>
    </citation>
    <scope>NUCLEOTIDE SEQUENCE</scope>
    <source>
        <strain evidence="2">SM1354</strain>
    </source>
</reference>
<gene>
    <name evidence="2" type="ORF">JKP34_07990</name>
</gene>
<name>A0A937DJG5_9BACT</name>
<dbReference type="AlphaFoldDB" id="A0A937DJG5"/>
<feature type="binding site" evidence="1">
    <location>
        <position position="131"/>
    </location>
    <ligand>
        <name>Zn(2+)</name>
        <dbReference type="ChEBI" id="CHEBI:29105"/>
    </ligand>
</feature>
<keyword evidence="1" id="KW-0479">Metal-binding</keyword>